<gene>
    <name evidence="6 10" type="primary">menD</name>
    <name evidence="10" type="ORF">C1752_02361</name>
</gene>
<evidence type="ECO:0000256" key="2">
    <source>
        <dbReference type="ARBA" id="ARBA00022723"/>
    </source>
</evidence>
<dbReference type="EMBL" id="PQWO01000006">
    <property type="protein sequence ID" value="PZD73166.1"/>
    <property type="molecule type" value="Genomic_DNA"/>
</dbReference>
<protein>
    <recommendedName>
        <fullName evidence="6">2-succinyl-5-enolpyruvyl-6-hydroxy-3-cyclohexene-1-carboxylate synthase</fullName>
        <shortName evidence="6">SEPHCHC synthase</shortName>
        <ecNumber evidence="6">2.2.1.9</ecNumber>
    </recommendedName>
</protein>
<dbReference type="Gene3D" id="3.40.50.1220">
    <property type="entry name" value="TPP-binding domain"/>
    <property type="match status" value="1"/>
</dbReference>
<dbReference type="InterPro" id="IPR011766">
    <property type="entry name" value="TPP_enzyme_TPP-bd"/>
</dbReference>
<sequence>MTLDFRNLNMLWSSLLIETLQRLGLETTIICPGSRSGPLAVAAAEHLHIEAIPILDERSAAFFALGLARRTGIPVALICTSGTAGANFYPAIIEAHEGRVPLLILTADRPPELRHCHAGQAIDQVKMFAHYPSWQAELSLPNPEPERLAYLRQTMVYAWMRSQRPTPGPVHLNIPFRDPLAPIPDLKTQSLASGFDAEHFFAAVQTQPTLARVKIPETIWAQWRQCERGIIIAGPAQPLQAKEYCVAIATLAQHLNWPILAEGLSPLRNFAHLNPLLVSSYDLMLRNSDLAHRLTPNFVIRIGELPTSKILRSWLQKTDPLQWLIAPEHHNLDPLHSRIKHLPLSIQQLAEALPRPPIAQDQSEQDRSANAYIKQWLTADQETRQDVEQTLAKTDELLEPKVSWVLSQYLPSHTPLFIANSMPVRDAESFWQPNDLNIQPYGNRGGANGIDGTLSTALGIAHRHRPTVLLTGDLALLHDTNGFLHSLEGHLTIILINNNGGGIFEMLPIAQFDSTFETFFATPQQVDFAQLGATHGVAHTCIQSWEHLIQLINPLPTEGIRVLEVRCDRKLDTQWRRQQFQHFSDIKFT</sequence>
<dbReference type="CDD" id="cd02009">
    <property type="entry name" value="TPP_SHCHC_synthase"/>
    <property type="match status" value="1"/>
</dbReference>
<comment type="cofactor">
    <cofactor evidence="6">
        <name>Mg(2+)</name>
        <dbReference type="ChEBI" id="CHEBI:18420"/>
    </cofactor>
    <cofactor evidence="6">
        <name>Mn(2+)</name>
        <dbReference type="ChEBI" id="CHEBI:29035"/>
    </cofactor>
</comment>
<evidence type="ECO:0000259" key="9">
    <source>
        <dbReference type="Pfam" id="PF16582"/>
    </source>
</evidence>
<reference evidence="10 11" key="1">
    <citation type="journal article" date="2018" name="Sci. Rep.">
        <title>A novel species of the marine cyanobacterium Acaryochloris with a unique pigment content and lifestyle.</title>
        <authorList>
            <person name="Partensky F."/>
            <person name="Six C."/>
            <person name="Ratin M."/>
            <person name="Garczarek L."/>
            <person name="Vaulot D."/>
            <person name="Probert I."/>
            <person name="Calteau A."/>
            <person name="Gourvil P."/>
            <person name="Marie D."/>
            <person name="Grebert T."/>
            <person name="Bouchier C."/>
            <person name="Le Panse S."/>
            <person name="Gachenot M."/>
            <person name="Rodriguez F."/>
            <person name="Garrido J.L."/>
        </authorList>
    </citation>
    <scope>NUCLEOTIDE SEQUENCE [LARGE SCALE GENOMIC DNA]</scope>
    <source>
        <strain evidence="10 11">RCC1774</strain>
    </source>
</reference>
<evidence type="ECO:0000256" key="1">
    <source>
        <dbReference type="ARBA" id="ARBA00022679"/>
    </source>
</evidence>
<comment type="subunit">
    <text evidence="6">Homodimer.</text>
</comment>
<dbReference type="OrthoDB" id="9791859at2"/>
<dbReference type="SUPFAM" id="SSF52518">
    <property type="entry name" value="Thiamin diphosphate-binding fold (THDP-binding)"/>
    <property type="match status" value="2"/>
</dbReference>
<organism evidence="10 11">
    <name type="scientific">Acaryochloris thomasi RCC1774</name>
    <dbReference type="NCBI Taxonomy" id="1764569"/>
    <lineage>
        <taxon>Bacteria</taxon>
        <taxon>Bacillati</taxon>
        <taxon>Cyanobacteriota</taxon>
        <taxon>Cyanophyceae</taxon>
        <taxon>Acaryochloridales</taxon>
        <taxon>Acaryochloridaceae</taxon>
        <taxon>Acaryochloris</taxon>
        <taxon>Acaryochloris thomasi</taxon>
    </lineage>
</organism>
<dbReference type="Gene3D" id="3.40.50.970">
    <property type="match status" value="2"/>
</dbReference>
<dbReference type="UniPathway" id="UPA00995"/>
<comment type="caution">
    <text evidence="10">The sequence shown here is derived from an EMBL/GenBank/DDBJ whole genome shotgun (WGS) entry which is preliminary data.</text>
</comment>
<dbReference type="AlphaFoldDB" id="A0A2W1JIQ0"/>
<keyword evidence="3 6" id="KW-0460">Magnesium</keyword>
<dbReference type="PANTHER" id="PTHR42916">
    <property type="entry name" value="2-SUCCINYL-5-ENOLPYRUVYL-6-HYDROXY-3-CYCLOHEXENE-1-CARBOXYLATE SYNTHASE"/>
    <property type="match status" value="1"/>
</dbReference>
<dbReference type="InterPro" id="IPR029061">
    <property type="entry name" value="THDP-binding"/>
</dbReference>
<proteinExistence type="inferred from homology"/>
<evidence type="ECO:0000313" key="10">
    <source>
        <dbReference type="EMBL" id="PZD73166.1"/>
    </source>
</evidence>
<comment type="cofactor">
    <cofactor evidence="6">
        <name>thiamine diphosphate</name>
        <dbReference type="ChEBI" id="CHEBI:58937"/>
    </cofactor>
    <text evidence="6">Binds 1 thiamine pyrophosphate per subunit.</text>
</comment>
<dbReference type="HAMAP" id="MF_01659">
    <property type="entry name" value="MenD"/>
    <property type="match status" value="1"/>
</dbReference>
<dbReference type="EC" id="2.2.1.9" evidence="6"/>
<evidence type="ECO:0000259" key="8">
    <source>
        <dbReference type="Pfam" id="PF02776"/>
    </source>
</evidence>
<accession>A0A2W1JIQ0</accession>
<dbReference type="GO" id="GO:0030976">
    <property type="term" value="F:thiamine pyrophosphate binding"/>
    <property type="evidence" value="ECO:0007669"/>
    <property type="project" value="UniProtKB-UniRule"/>
</dbReference>
<dbReference type="GO" id="GO:0009234">
    <property type="term" value="P:menaquinone biosynthetic process"/>
    <property type="evidence" value="ECO:0007669"/>
    <property type="project" value="InterPro"/>
</dbReference>
<keyword evidence="4 6" id="KW-0786">Thiamine pyrophosphate</keyword>
<dbReference type="GO" id="GO:0030145">
    <property type="term" value="F:manganese ion binding"/>
    <property type="evidence" value="ECO:0007669"/>
    <property type="project" value="UniProtKB-UniRule"/>
</dbReference>
<comment type="similarity">
    <text evidence="6">Belongs to the TPP enzyme family. MenD subfamily.</text>
</comment>
<keyword evidence="5 6" id="KW-0464">Manganese</keyword>
<dbReference type="Pfam" id="PF02776">
    <property type="entry name" value="TPP_enzyme_N"/>
    <property type="match status" value="1"/>
</dbReference>
<comment type="catalytic activity">
    <reaction evidence="6">
        <text>isochorismate + 2-oxoglutarate + H(+) = 5-enolpyruvoyl-6-hydroxy-2-succinyl-cyclohex-3-ene-1-carboxylate + CO2</text>
        <dbReference type="Rhea" id="RHEA:25593"/>
        <dbReference type="ChEBI" id="CHEBI:15378"/>
        <dbReference type="ChEBI" id="CHEBI:16526"/>
        <dbReference type="ChEBI" id="CHEBI:16810"/>
        <dbReference type="ChEBI" id="CHEBI:29780"/>
        <dbReference type="ChEBI" id="CHEBI:58818"/>
        <dbReference type="EC" id="2.2.1.9"/>
    </reaction>
</comment>
<dbReference type="InterPro" id="IPR012001">
    <property type="entry name" value="Thiamin_PyroP_enz_TPP-bd_dom"/>
</dbReference>
<dbReference type="Pfam" id="PF16582">
    <property type="entry name" value="TPP_enzyme_M_2"/>
    <property type="match status" value="1"/>
</dbReference>
<evidence type="ECO:0000256" key="3">
    <source>
        <dbReference type="ARBA" id="ARBA00022842"/>
    </source>
</evidence>
<dbReference type="Pfam" id="PF02775">
    <property type="entry name" value="TPP_enzyme_C"/>
    <property type="match status" value="1"/>
</dbReference>
<feature type="domain" description="Thiamine pyrophosphate enzyme N-terminal TPP-binding" evidence="8">
    <location>
        <begin position="14"/>
        <end position="127"/>
    </location>
</feature>
<comment type="pathway">
    <text evidence="6">Quinol/quinone metabolism; 1,4-dihydroxy-2-naphthoate biosynthesis; 1,4-dihydroxy-2-naphthoate from chorismate: step 2/7.</text>
</comment>
<evidence type="ECO:0000256" key="6">
    <source>
        <dbReference type="HAMAP-Rule" id="MF_01659"/>
    </source>
</evidence>
<dbReference type="GO" id="GO:0000287">
    <property type="term" value="F:magnesium ion binding"/>
    <property type="evidence" value="ECO:0007669"/>
    <property type="project" value="UniProtKB-UniRule"/>
</dbReference>
<dbReference type="InterPro" id="IPR004433">
    <property type="entry name" value="MenaQ_synth_MenD"/>
</dbReference>
<dbReference type="GO" id="GO:0070204">
    <property type="term" value="F:2-succinyl-5-enolpyruvyl-6-hydroxy-3-cyclohexene-1-carboxylic-acid synthase activity"/>
    <property type="evidence" value="ECO:0007669"/>
    <property type="project" value="UniProtKB-UniRule"/>
</dbReference>
<feature type="domain" description="Menaquinone biosynthesis protein MenD middle" evidence="9">
    <location>
        <begin position="215"/>
        <end position="418"/>
    </location>
</feature>
<keyword evidence="2 6" id="KW-0479">Metal-binding</keyword>
<keyword evidence="1 6" id="KW-0808">Transferase</keyword>
<comment type="function">
    <text evidence="6">Catalyzes the thiamine diphosphate-dependent decarboxylation of 2-oxoglutarate and the subsequent addition of the resulting succinic semialdehyde-thiamine pyrophosphate anion to isochorismate to yield 2-succinyl-5-enolpyruvyl-6-hydroxy-3-cyclohexene-1-carboxylate (SEPHCHC).</text>
</comment>
<evidence type="ECO:0000256" key="5">
    <source>
        <dbReference type="ARBA" id="ARBA00023211"/>
    </source>
</evidence>
<dbReference type="InterPro" id="IPR032264">
    <property type="entry name" value="MenD_middle"/>
</dbReference>
<feature type="domain" description="Thiamine pyrophosphate enzyme TPP-binding" evidence="7">
    <location>
        <begin position="453"/>
        <end position="552"/>
    </location>
</feature>
<dbReference type="Proteomes" id="UP000248857">
    <property type="component" value="Unassembled WGS sequence"/>
</dbReference>
<evidence type="ECO:0000313" key="11">
    <source>
        <dbReference type="Proteomes" id="UP000248857"/>
    </source>
</evidence>
<dbReference type="PANTHER" id="PTHR42916:SF1">
    <property type="entry name" value="PROTEIN PHYLLO, CHLOROPLASTIC"/>
    <property type="match status" value="1"/>
</dbReference>
<evidence type="ECO:0000256" key="4">
    <source>
        <dbReference type="ARBA" id="ARBA00023052"/>
    </source>
</evidence>
<dbReference type="UniPathway" id="UPA01057">
    <property type="reaction ID" value="UER00164"/>
</dbReference>
<dbReference type="GO" id="GO:0042372">
    <property type="term" value="P:phylloquinone biosynthetic process"/>
    <property type="evidence" value="ECO:0007669"/>
    <property type="project" value="UniProtKB-UniRule"/>
</dbReference>
<dbReference type="CDD" id="cd07037">
    <property type="entry name" value="TPP_PYR_MenD"/>
    <property type="match status" value="1"/>
</dbReference>
<dbReference type="RefSeq" id="WP_110986310.1">
    <property type="nucleotide sequence ID" value="NZ_CAWNWM010000006.1"/>
</dbReference>
<comment type="pathway">
    <text evidence="6">Cofactor biosynthesis; phylloquinone biosynthesis.</text>
</comment>
<name>A0A2W1JIQ0_9CYAN</name>
<evidence type="ECO:0000259" key="7">
    <source>
        <dbReference type="Pfam" id="PF02775"/>
    </source>
</evidence>
<keyword evidence="11" id="KW-1185">Reference proteome</keyword>
<dbReference type="PIRSF" id="PIRSF004983">
    <property type="entry name" value="MenD"/>
    <property type="match status" value="1"/>
</dbReference>
<dbReference type="NCBIfam" id="TIGR00173">
    <property type="entry name" value="menD"/>
    <property type="match status" value="1"/>
</dbReference>